<reference evidence="2 3" key="1">
    <citation type="submission" date="2021-02" db="EMBL/GenBank/DDBJ databases">
        <title>Leishmania (Mundinia) enrietti genome sequencing and assembly.</title>
        <authorList>
            <person name="Almutairi H."/>
            <person name="Gatherer D."/>
        </authorList>
    </citation>
    <scope>NUCLEOTIDE SEQUENCE [LARGE SCALE GENOMIC DNA]</scope>
    <source>
        <strain evidence="2">CUR178</strain>
    </source>
</reference>
<evidence type="ECO:0000313" key="3">
    <source>
        <dbReference type="Proteomes" id="UP000674179"/>
    </source>
</evidence>
<name>A0A836KHA9_LEIEN</name>
<feature type="compositionally biased region" description="Polar residues" evidence="1">
    <location>
        <begin position="32"/>
        <end position="52"/>
    </location>
</feature>
<dbReference type="GeneID" id="94171473"/>
<dbReference type="AlphaFoldDB" id="A0A836KHA9"/>
<evidence type="ECO:0000256" key="1">
    <source>
        <dbReference type="SAM" id="MobiDB-lite"/>
    </source>
</evidence>
<keyword evidence="3" id="KW-1185">Reference proteome</keyword>
<feature type="region of interest" description="Disordered" evidence="1">
    <location>
        <begin position="69"/>
        <end position="95"/>
    </location>
</feature>
<gene>
    <name evidence="2" type="ORF">CUR178_04252</name>
</gene>
<proteinExistence type="predicted"/>
<organism evidence="2 3">
    <name type="scientific">Leishmania enriettii</name>
    <dbReference type="NCBI Taxonomy" id="5663"/>
    <lineage>
        <taxon>Eukaryota</taxon>
        <taxon>Discoba</taxon>
        <taxon>Euglenozoa</taxon>
        <taxon>Kinetoplastea</taxon>
        <taxon>Metakinetoplastina</taxon>
        <taxon>Trypanosomatida</taxon>
        <taxon>Trypanosomatidae</taxon>
        <taxon>Leishmaniinae</taxon>
        <taxon>Leishmania</taxon>
    </lineage>
</organism>
<dbReference type="EMBL" id="JAFHKP010000029">
    <property type="protein sequence ID" value="KAG5474141.1"/>
    <property type="molecule type" value="Genomic_DNA"/>
</dbReference>
<evidence type="ECO:0000313" key="2">
    <source>
        <dbReference type="EMBL" id="KAG5474141.1"/>
    </source>
</evidence>
<dbReference type="KEGG" id="lenr:94171473"/>
<sequence length="197" mass="22376">MQCRTIPYVRRAIAVSAVFLPLVSLRAHQGRSHSSSRYTLHTNGAPDLQSSGSLPASAAGFRRFASQDRLRAGGSSAPRGREGLKEADLDPPQMPSPQQYASYDEYLNAYDQYLQETTRFLSSARVLLQNRLRHLRRAHAGISEAVRREYFWTFVPFICALCVHMVDSQHHLNAQITRERLKERAKEHVKSVKWVSV</sequence>
<feature type="compositionally biased region" description="Basic and acidic residues" evidence="1">
    <location>
        <begin position="79"/>
        <end position="88"/>
    </location>
</feature>
<feature type="region of interest" description="Disordered" evidence="1">
    <location>
        <begin position="31"/>
        <end position="52"/>
    </location>
</feature>
<dbReference type="Proteomes" id="UP000674179">
    <property type="component" value="Chromosome 29"/>
</dbReference>
<dbReference type="RefSeq" id="XP_067691334.1">
    <property type="nucleotide sequence ID" value="XM_067835963.1"/>
</dbReference>
<dbReference type="OrthoDB" id="264452at2759"/>
<protein>
    <submittedName>
        <fullName evidence="2">Uncharacterized protein</fullName>
    </submittedName>
</protein>
<accession>A0A836KHA9</accession>
<comment type="caution">
    <text evidence="2">The sequence shown here is derived from an EMBL/GenBank/DDBJ whole genome shotgun (WGS) entry which is preliminary data.</text>
</comment>